<feature type="signal peptide" evidence="1">
    <location>
        <begin position="1"/>
        <end position="22"/>
    </location>
</feature>
<name>F8LDE9_9BACT</name>
<feature type="chain" id="PRO_5003379388" description="Right handed beta helix domain-containing protein" evidence="1">
    <location>
        <begin position="23"/>
        <end position="613"/>
    </location>
</feature>
<keyword evidence="1" id="KW-0732">Signal</keyword>
<evidence type="ECO:0008006" key="3">
    <source>
        <dbReference type="Google" id="ProtNLM"/>
    </source>
</evidence>
<dbReference type="EMBL" id="FR872653">
    <property type="protein sequence ID" value="CCB91425.1"/>
    <property type="molecule type" value="Genomic_DNA"/>
</dbReference>
<sequence>MEKAMFKYFLYLSLMFFSALCAKTTYLFQKDFDQGTYLIDQPGTYILAEEITFNPQHGRKPYEVAQVSPSQLKSNGGKYDDQAFGLGFFAAIVIQASDVTLDLNQKTIQQSKEHALLQRFFSVIELANVPFIPGEGPHHFGPKIVSASKVLIKNGKIGRSSHQGIHGNGNRFISIEDVDFEDFEVAAVSLNGVDGLRIKNCTAKSREDVLVLGIFATTQFILPYLDYLVESGSQTTLRVDGKEISPIEMRNKLRQAILNVHEDLIVKNKPTIDKFAHPEEYELFHNAAGVIDGNCYGFLVNFYGQAVGGFPIYHQIPEDKRAKNITIQNTHVKRLKGKINEIVAINHENDALVDPLNAIFQIHNTHPDTKENLSILIDADGNFLYKGNMASNAQALVAKALKNGDFKQSKLDLSRSNITPEVIDWIESGTHSTQKLTFICNSDSQFHLNKGVIGFKIDGAYQATLDNTTAENIINLSERGSSLCGMYTKSNPSATLDGCGGPRTRGYSIAGSNHVSLRNCSASHLVALCGTATGFDIINDSSNVLLQNCAVTDVLAGEKFERNHAPNEPPMAIGFRIGPSAHDIALIGVHASKMKGFSGEEIVLDESSRAQLK</sequence>
<dbReference type="AlphaFoldDB" id="F8LDE9"/>
<protein>
    <recommendedName>
        <fullName evidence="3">Right handed beta helix domain-containing protein</fullName>
    </recommendedName>
</protein>
<proteinExistence type="predicted"/>
<gene>
    <name evidence="2" type="ORF">WCH_AD01670</name>
</gene>
<evidence type="ECO:0000313" key="2">
    <source>
        <dbReference type="EMBL" id="CCB91425.1"/>
    </source>
</evidence>
<organism evidence="2">
    <name type="scientific">Waddlia chondrophila 2032/99</name>
    <dbReference type="NCBI Taxonomy" id="765953"/>
    <lineage>
        <taxon>Bacteria</taxon>
        <taxon>Pseudomonadati</taxon>
        <taxon>Chlamydiota</taxon>
        <taxon>Chlamydiia</taxon>
        <taxon>Parachlamydiales</taxon>
        <taxon>Waddliaceae</taxon>
        <taxon>Waddlia</taxon>
    </lineage>
</organism>
<dbReference type="SUPFAM" id="SSF51126">
    <property type="entry name" value="Pectin lyase-like"/>
    <property type="match status" value="1"/>
</dbReference>
<accession>F8LDE9</accession>
<dbReference type="InterPro" id="IPR011050">
    <property type="entry name" value="Pectin_lyase_fold/virulence"/>
</dbReference>
<evidence type="ECO:0000256" key="1">
    <source>
        <dbReference type="SAM" id="SignalP"/>
    </source>
</evidence>
<reference evidence="2" key="1">
    <citation type="submission" date="2011-05" db="EMBL/GenBank/DDBJ databases">
        <title>Unity in variety -- the pan-genome of the Chlamydiae.</title>
        <authorList>
            <person name="Collingro A."/>
            <person name="Tischler P."/>
            <person name="Weinmaier T."/>
            <person name="Penz T."/>
            <person name="Heinz E."/>
            <person name="Brunham R.C."/>
            <person name="Read T.D."/>
            <person name="Bavoil P.M."/>
            <person name="Sachse K."/>
            <person name="Kahane S."/>
            <person name="Friedman M.G."/>
            <person name="Rattei T."/>
            <person name="Myers G.S.A."/>
            <person name="Horn M."/>
        </authorList>
    </citation>
    <scope>NUCLEOTIDE SEQUENCE</scope>
    <source>
        <strain evidence="2">2032/99</strain>
    </source>
</reference>